<dbReference type="Gene3D" id="3.40.50.300">
    <property type="entry name" value="P-loop containing nucleotide triphosphate hydrolases"/>
    <property type="match status" value="1"/>
</dbReference>
<proteinExistence type="predicted"/>
<dbReference type="PANTHER" id="PTHR10039">
    <property type="entry name" value="AMELOGENIN"/>
    <property type="match status" value="1"/>
</dbReference>
<keyword evidence="1" id="KW-0677">Repeat</keyword>
<dbReference type="HOGENOM" id="CLU_002341_0_2_1"/>
<feature type="domain" description="Nephrocystin 3-like N-terminal" evidence="2">
    <location>
        <begin position="373"/>
        <end position="530"/>
    </location>
</feature>
<dbReference type="OrthoDB" id="5086500at2759"/>
<dbReference type="eggNOG" id="ENOG502SHRA">
    <property type="taxonomic scope" value="Eukaryota"/>
</dbReference>
<dbReference type="Pfam" id="PF24883">
    <property type="entry name" value="NPHP3_N"/>
    <property type="match status" value="1"/>
</dbReference>
<dbReference type="RefSeq" id="XP_014171174.1">
    <property type="nucleotide sequence ID" value="XM_014315699.1"/>
</dbReference>
<sequence length="698" mass="77398">MCWHSASIEGGRPVGEFLSPLASRLSPPTPPEASAKGCQQRAVVWRFLANPRCLTSCTPAASMPNPGGNTMAAAHPSLGLLALCASHVPPPAAVWPKKKRRRQVTMEALAALSMACNVFQVLSFAHETFVLVRTIRQNGTPDPNLADRADQLAKLTAQLDSALQHASPVLQHTGAPALLGLAHKCSTASGEVQAELRTIASSRAGTVCKLVKTLARRGKLGRLEKKMHQHQQALLSRLLADVWNRQEAAAVQLQNGFTSLNADIKDFIQKFEQGQISTGQLLDAGNVGMLASLTANVDTVRQLIDSGKAEIQGHITAAAQTIQVARADEERLNKLRNSLRYGDINSRRTQIEKSQADTFSWVFEPDKSGKYHPFRDWLLSEKGLFWVNGKPGSGKSCFMKFLAQDNRTAELLPGHAIYSYFIWNSGSLMQRNRRGMFCSLLHQMLASNTYAAQILQASPRLSYKQESSDWELDELEMTLQSTLKLHTQPVCLFIDGLDELDRQDDNFDLQRLVRDTFTSVPGLKMCVSSRPEPLWTSLLHGVPSIRLQDLTRKDHKIVARELLIRYHQDPLKDESETTIQGLVDLLVEKAEGVFLWLRLALKSLQRGLTGSDSFHELQKRIDALPSELTSLYTSMWSRLGDDEATWRREAALYFHLVLQFPGDLAIKSNDGMSDGCEHMVPTTFYLALASDLKKATGS</sequence>
<evidence type="ECO:0000313" key="4">
    <source>
        <dbReference type="Proteomes" id="UP000007796"/>
    </source>
</evidence>
<gene>
    <name evidence="3" type="ORF">CMQ_8158</name>
</gene>
<dbReference type="Proteomes" id="UP000007796">
    <property type="component" value="Unassembled WGS sequence"/>
</dbReference>
<organism evidence="4">
    <name type="scientific">Grosmannia clavigera (strain kw1407 / UAMH 11150)</name>
    <name type="common">Blue stain fungus</name>
    <name type="synonym">Graphiocladiella clavigera</name>
    <dbReference type="NCBI Taxonomy" id="655863"/>
    <lineage>
        <taxon>Eukaryota</taxon>
        <taxon>Fungi</taxon>
        <taxon>Dikarya</taxon>
        <taxon>Ascomycota</taxon>
        <taxon>Pezizomycotina</taxon>
        <taxon>Sordariomycetes</taxon>
        <taxon>Sordariomycetidae</taxon>
        <taxon>Ophiostomatales</taxon>
        <taxon>Ophiostomataceae</taxon>
        <taxon>Leptographium</taxon>
    </lineage>
</organism>
<reference evidence="3 4" key="1">
    <citation type="journal article" date="2011" name="Proc. Natl. Acad. Sci. U.S.A.">
        <title>Genome and transcriptome analyses of the mountain pine beetle-fungal symbiont Grosmannia clavigera, a lodgepole pine pathogen.</title>
        <authorList>
            <person name="DiGuistini S."/>
            <person name="Wang Y."/>
            <person name="Liao N.Y."/>
            <person name="Taylor G."/>
            <person name="Tanguay P."/>
            <person name="Feau N."/>
            <person name="Henrissat B."/>
            <person name="Chan S.K."/>
            <person name="Hesse-Orce U."/>
            <person name="Alamouti S.M."/>
            <person name="Tsui C.K.M."/>
            <person name="Docking R.T."/>
            <person name="Levasseur A."/>
            <person name="Haridas S."/>
            <person name="Robertson G."/>
            <person name="Birol I."/>
            <person name="Holt R.A."/>
            <person name="Marra M.A."/>
            <person name="Hamelin R.C."/>
            <person name="Hirst M."/>
            <person name="Jones S.J.M."/>
            <person name="Bohlmann J."/>
            <person name="Breuil C."/>
        </authorList>
    </citation>
    <scope>NUCLEOTIDE SEQUENCE [LARGE SCALE GENOMIC DNA]</scope>
    <source>
        <strain evidence="4">kw1407 / UAMH 11150</strain>
    </source>
</reference>
<name>F0XKI4_GROCL</name>
<dbReference type="InParanoid" id="F0XKI4"/>
<evidence type="ECO:0000313" key="3">
    <source>
        <dbReference type="EMBL" id="EFX01692.1"/>
    </source>
</evidence>
<accession>F0XKI4</accession>
<dbReference type="SUPFAM" id="SSF52540">
    <property type="entry name" value="P-loop containing nucleoside triphosphate hydrolases"/>
    <property type="match status" value="1"/>
</dbReference>
<evidence type="ECO:0000259" key="2">
    <source>
        <dbReference type="Pfam" id="PF24883"/>
    </source>
</evidence>
<evidence type="ECO:0000256" key="1">
    <source>
        <dbReference type="ARBA" id="ARBA00022737"/>
    </source>
</evidence>
<dbReference type="InterPro" id="IPR027417">
    <property type="entry name" value="P-loop_NTPase"/>
</dbReference>
<dbReference type="EMBL" id="GL629788">
    <property type="protein sequence ID" value="EFX01692.1"/>
    <property type="molecule type" value="Genomic_DNA"/>
</dbReference>
<protein>
    <recommendedName>
        <fullName evidence="2">Nephrocystin 3-like N-terminal domain-containing protein</fullName>
    </recommendedName>
</protein>
<dbReference type="STRING" id="655863.F0XKI4"/>
<dbReference type="PANTHER" id="PTHR10039:SF5">
    <property type="entry name" value="NACHT DOMAIN-CONTAINING PROTEIN"/>
    <property type="match status" value="1"/>
</dbReference>
<dbReference type="AlphaFoldDB" id="F0XKI4"/>
<dbReference type="GeneID" id="25981782"/>
<keyword evidence="4" id="KW-1185">Reference proteome</keyword>
<dbReference type="InterPro" id="IPR056884">
    <property type="entry name" value="NPHP3-like_N"/>
</dbReference>